<keyword evidence="1" id="KW-0472">Membrane</keyword>
<keyword evidence="1" id="KW-1133">Transmembrane helix</keyword>
<reference evidence="3" key="1">
    <citation type="submission" date="2025-08" db="UniProtKB">
        <authorList>
            <consortium name="RefSeq"/>
        </authorList>
    </citation>
    <scope>IDENTIFICATION</scope>
    <source>
        <tissue evidence="3">Muscle</tissue>
    </source>
</reference>
<evidence type="ECO:0000313" key="2">
    <source>
        <dbReference type="Proteomes" id="UP000694941"/>
    </source>
</evidence>
<evidence type="ECO:0000313" key="3">
    <source>
        <dbReference type="RefSeq" id="XP_013788026.1"/>
    </source>
</evidence>
<name>A0ABM1BSW6_LIMPO</name>
<evidence type="ECO:0000256" key="1">
    <source>
        <dbReference type="SAM" id="Phobius"/>
    </source>
</evidence>
<keyword evidence="1" id="KW-0812">Transmembrane</keyword>
<feature type="transmembrane region" description="Helical" evidence="1">
    <location>
        <begin position="206"/>
        <end position="229"/>
    </location>
</feature>
<keyword evidence="2" id="KW-1185">Reference proteome</keyword>
<dbReference type="RefSeq" id="XP_013788026.1">
    <property type="nucleotide sequence ID" value="XM_013932572.1"/>
</dbReference>
<dbReference type="Proteomes" id="UP000694941">
    <property type="component" value="Unplaced"/>
</dbReference>
<organism evidence="2 3">
    <name type="scientific">Limulus polyphemus</name>
    <name type="common">Atlantic horseshoe crab</name>
    <dbReference type="NCBI Taxonomy" id="6850"/>
    <lineage>
        <taxon>Eukaryota</taxon>
        <taxon>Metazoa</taxon>
        <taxon>Ecdysozoa</taxon>
        <taxon>Arthropoda</taxon>
        <taxon>Chelicerata</taxon>
        <taxon>Merostomata</taxon>
        <taxon>Xiphosura</taxon>
        <taxon>Limulidae</taxon>
        <taxon>Limulus</taxon>
    </lineage>
</organism>
<dbReference type="GeneID" id="106471948"/>
<proteinExistence type="predicted"/>
<sequence>MRFWILFSVSARANQCLPNVSEVVVNTGPFFGGKIAVENNDDERCVVNGNRSSPQDSYTINIVHDICGSKIMNNSRVDTTIVVHENRNIITQNSRRYLVQCNLIPKAFTIRAAVYIPKPHKNGLNMKPVDQDKDVKTPDQYINMELVDRNIKMNSVGDDISDTRNDIFTYDHYKQNNVRDSRFLAQQSASVDKTVETTDSNAIGQLTLMVILVIAAVVGCTTAIWWLVVSKKRGETDIKPASTTGSYVRFSPDNDTLMQEVLQDEKDKNIFQAYSTPVTLKSVKSLPEVYSSN</sequence>
<accession>A0ABM1BSW6</accession>
<protein>
    <submittedName>
        <fullName evidence="3">Uncharacterized protein LOC106471948</fullName>
    </submittedName>
</protein>
<gene>
    <name evidence="3" type="primary">LOC106471948</name>
</gene>